<dbReference type="PANTHER" id="PTHR43437">
    <property type="entry name" value="HYDROXYACYL-THIOESTER DEHYDRATASE TYPE 2, MITOCHONDRIAL-RELATED"/>
    <property type="match status" value="1"/>
</dbReference>
<dbReference type="RefSeq" id="WP_213235089.1">
    <property type="nucleotide sequence ID" value="NZ_JAHBCL010000001.1"/>
</dbReference>
<sequence length="138" mass="14933">MDGFTLAEMSIGDKAFIEKTISEFDIYSFAGATGDFNVAHINAERAKENRFGVRIAHGALTAGLISTVVGMKLPGEGCLYISQNSKFVRPVMIGDTIHAEVEVIAKLEEKNRVVLKATCTNQRGEVVLAGEAVMMPKK</sequence>
<dbReference type="InterPro" id="IPR050965">
    <property type="entry name" value="UPF0336/Enoyl-CoA_hydratase"/>
</dbReference>
<dbReference type="SUPFAM" id="SSF54637">
    <property type="entry name" value="Thioesterase/thiol ester dehydrase-isomerase"/>
    <property type="match status" value="1"/>
</dbReference>
<gene>
    <name evidence="2" type="ORF">KHM83_01050</name>
</gene>
<evidence type="ECO:0000259" key="1">
    <source>
        <dbReference type="Pfam" id="PF01575"/>
    </source>
</evidence>
<reference evidence="2 3" key="1">
    <citation type="submission" date="2021-05" db="EMBL/GenBank/DDBJ databases">
        <title>Fusibacter ferrireducens sp. nov., an anaerobic, sulfur- and Fe-reducing bacterium isolated from the mangrove sediment.</title>
        <authorList>
            <person name="Qiu D."/>
        </authorList>
    </citation>
    <scope>NUCLEOTIDE SEQUENCE [LARGE SCALE GENOMIC DNA]</scope>
    <source>
        <strain evidence="2 3">DSM 12116</strain>
    </source>
</reference>
<dbReference type="Gene3D" id="3.10.129.10">
    <property type="entry name" value="Hotdog Thioesterase"/>
    <property type="match status" value="1"/>
</dbReference>
<keyword evidence="3" id="KW-1185">Reference proteome</keyword>
<protein>
    <submittedName>
        <fullName evidence="2">MaoC family dehydratase</fullName>
    </submittedName>
</protein>
<name>A0ABS5PL08_9FIRM</name>
<evidence type="ECO:0000313" key="2">
    <source>
        <dbReference type="EMBL" id="MBS7525256.1"/>
    </source>
</evidence>
<dbReference type="CDD" id="cd03449">
    <property type="entry name" value="R_hydratase"/>
    <property type="match status" value="1"/>
</dbReference>
<accession>A0ABS5PL08</accession>
<dbReference type="Proteomes" id="UP000746471">
    <property type="component" value="Unassembled WGS sequence"/>
</dbReference>
<feature type="domain" description="MaoC-like" evidence="1">
    <location>
        <begin position="18"/>
        <end position="114"/>
    </location>
</feature>
<organism evidence="2 3">
    <name type="scientific">Fusibacter paucivorans</name>
    <dbReference type="NCBI Taxonomy" id="76009"/>
    <lineage>
        <taxon>Bacteria</taxon>
        <taxon>Bacillati</taxon>
        <taxon>Bacillota</taxon>
        <taxon>Clostridia</taxon>
        <taxon>Eubacteriales</taxon>
        <taxon>Eubacteriales Family XII. Incertae Sedis</taxon>
        <taxon>Fusibacter</taxon>
    </lineage>
</organism>
<evidence type="ECO:0000313" key="3">
    <source>
        <dbReference type="Proteomes" id="UP000746471"/>
    </source>
</evidence>
<comment type="caution">
    <text evidence="2">The sequence shown here is derived from an EMBL/GenBank/DDBJ whole genome shotgun (WGS) entry which is preliminary data.</text>
</comment>
<dbReference type="EMBL" id="JAHBCL010000001">
    <property type="protein sequence ID" value="MBS7525256.1"/>
    <property type="molecule type" value="Genomic_DNA"/>
</dbReference>
<dbReference type="InterPro" id="IPR029069">
    <property type="entry name" value="HotDog_dom_sf"/>
</dbReference>
<dbReference type="Pfam" id="PF01575">
    <property type="entry name" value="MaoC_dehydratas"/>
    <property type="match status" value="1"/>
</dbReference>
<proteinExistence type="predicted"/>
<dbReference type="InterPro" id="IPR002539">
    <property type="entry name" value="MaoC-like_dom"/>
</dbReference>
<dbReference type="PANTHER" id="PTHR43437:SF3">
    <property type="entry name" value="HYDROXYACYL-THIOESTER DEHYDRATASE TYPE 2, MITOCHONDRIAL"/>
    <property type="match status" value="1"/>
</dbReference>